<organism evidence="1 2">
    <name type="scientific">Lishizhenia tianjinensis</name>
    <dbReference type="NCBI Taxonomy" id="477690"/>
    <lineage>
        <taxon>Bacteria</taxon>
        <taxon>Pseudomonadati</taxon>
        <taxon>Bacteroidota</taxon>
        <taxon>Flavobacteriia</taxon>
        <taxon>Flavobacteriales</taxon>
        <taxon>Crocinitomicaceae</taxon>
        <taxon>Lishizhenia</taxon>
    </lineage>
</organism>
<name>A0A1I7B268_9FLAO</name>
<sequence length="142" mass="16717">MNKLLVFTSFIVISIYGYCDTLDYYNIFLYDSLIGQFNSFSENPTIELKSSELKDTDVITVRYGSDFHCIDCTYVLSVLIEVKEKTPEAVTSDHYGKLSIPLKDLTYFLNKYDIDKYYFNYSVRSKNKTEENKVYLFELKFI</sequence>
<proteinExistence type="predicted"/>
<dbReference type="RefSeq" id="WP_090250579.1">
    <property type="nucleotide sequence ID" value="NZ_FPAS01000004.1"/>
</dbReference>
<dbReference type="AlphaFoldDB" id="A0A1I7B268"/>
<evidence type="ECO:0000313" key="1">
    <source>
        <dbReference type="EMBL" id="SFT81286.1"/>
    </source>
</evidence>
<evidence type="ECO:0000313" key="2">
    <source>
        <dbReference type="Proteomes" id="UP000236454"/>
    </source>
</evidence>
<accession>A0A1I7B268</accession>
<keyword evidence="2" id="KW-1185">Reference proteome</keyword>
<gene>
    <name evidence="1" type="ORF">SAMN05216474_2482</name>
</gene>
<reference evidence="1 2" key="1">
    <citation type="submission" date="2016-10" db="EMBL/GenBank/DDBJ databases">
        <authorList>
            <person name="de Groot N.N."/>
        </authorList>
    </citation>
    <scope>NUCLEOTIDE SEQUENCE [LARGE SCALE GENOMIC DNA]</scope>
    <source>
        <strain evidence="1 2">CGMCC 1.7005</strain>
    </source>
</reference>
<dbReference type="EMBL" id="FPAS01000004">
    <property type="protein sequence ID" value="SFT81286.1"/>
    <property type="molecule type" value="Genomic_DNA"/>
</dbReference>
<dbReference type="STRING" id="477690.SAMN05216474_2482"/>
<dbReference type="Proteomes" id="UP000236454">
    <property type="component" value="Unassembled WGS sequence"/>
</dbReference>
<protein>
    <submittedName>
        <fullName evidence="1">Uncharacterized protein</fullName>
    </submittedName>
</protein>